<keyword evidence="3" id="KW-0862">Zinc</keyword>
<evidence type="ECO:0000313" key="7">
    <source>
        <dbReference type="Proteomes" id="UP000087766"/>
    </source>
</evidence>
<keyword evidence="5" id="KW-0472">Membrane</keyword>
<dbReference type="Proteomes" id="UP000087766">
    <property type="component" value="Unplaced"/>
</dbReference>
<evidence type="ECO:0000256" key="3">
    <source>
        <dbReference type="ARBA" id="ARBA00022833"/>
    </source>
</evidence>
<evidence type="ECO:0000256" key="5">
    <source>
        <dbReference type="SAM" id="Phobius"/>
    </source>
</evidence>
<dbReference type="InterPro" id="IPR010666">
    <property type="entry name" value="Znf_GRF"/>
</dbReference>
<evidence type="ECO:0000256" key="4">
    <source>
        <dbReference type="PROSITE-ProRule" id="PRU01343"/>
    </source>
</evidence>
<dbReference type="Pfam" id="PF06839">
    <property type="entry name" value="Zn_ribbon_GRF"/>
    <property type="match status" value="1"/>
</dbReference>
<reference evidence="8" key="1">
    <citation type="submission" date="2025-08" db="UniProtKB">
        <authorList>
            <consortium name="RefSeq"/>
        </authorList>
    </citation>
    <scope>IDENTIFICATION</scope>
    <source>
        <tissue evidence="8">Leaf</tissue>
    </source>
</reference>
<evidence type="ECO:0000256" key="2">
    <source>
        <dbReference type="ARBA" id="ARBA00022771"/>
    </source>
</evidence>
<feature type="transmembrane region" description="Helical" evidence="5">
    <location>
        <begin position="109"/>
        <end position="132"/>
    </location>
</feature>
<evidence type="ECO:0000259" key="6">
    <source>
        <dbReference type="PROSITE" id="PS51999"/>
    </source>
</evidence>
<dbReference type="PROSITE" id="PS51999">
    <property type="entry name" value="ZF_GRF"/>
    <property type="match status" value="1"/>
</dbReference>
<dbReference type="RefSeq" id="XP_022632084.1">
    <property type="nucleotide sequence ID" value="XM_022776363.1"/>
</dbReference>
<organism evidence="7 8">
    <name type="scientific">Vigna radiata var. radiata</name>
    <name type="common">Mung bean</name>
    <name type="synonym">Phaseolus aureus</name>
    <dbReference type="NCBI Taxonomy" id="3916"/>
    <lineage>
        <taxon>Eukaryota</taxon>
        <taxon>Viridiplantae</taxon>
        <taxon>Streptophyta</taxon>
        <taxon>Embryophyta</taxon>
        <taxon>Tracheophyta</taxon>
        <taxon>Spermatophyta</taxon>
        <taxon>Magnoliopsida</taxon>
        <taxon>eudicotyledons</taxon>
        <taxon>Gunneridae</taxon>
        <taxon>Pentapetalae</taxon>
        <taxon>rosids</taxon>
        <taxon>fabids</taxon>
        <taxon>Fabales</taxon>
        <taxon>Fabaceae</taxon>
        <taxon>Papilionoideae</taxon>
        <taxon>50 kb inversion clade</taxon>
        <taxon>NPAAA clade</taxon>
        <taxon>indigoferoid/millettioid clade</taxon>
        <taxon>Phaseoleae</taxon>
        <taxon>Vigna</taxon>
    </lineage>
</organism>
<evidence type="ECO:0000256" key="1">
    <source>
        <dbReference type="ARBA" id="ARBA00022723"/>
    </source>
</evidence>
<protein>
    <submittedName>
        <fullName evidence="8">Uncharacterized protein LOC111240742</fullName>
    </submittedName>
</protein>
<dbReference type="GO" id="GO:0008270">
    <property type="term" value="F:zinc ion binding"/>
    <property type="evidence" value="ECO:0007669"/>
    <property type="project" value="UniProtKB-KW"/>
</dbReference>
<feature type="domain" description="GRF-type" evidence="6">
    <location>
        <begin position="17"/>
        <end position="63"/>
    </location>
</feature>
<keyword evidence="5" id="KW-0812">Transmembrane</keyword>
<dbReference type="GeneID" id="111240742"/>
<gene>
    <name evidence="8" type="primary">LOC111240742</name>
</gene>
<keyword evidence="1" id="KW-0479">Metal-binding</keyword>
<dbReference type="PANTHER" id="PTHR33248">
    <property type="entry name" value="ZINC ION-BINDING PROTEIN"/>
    <property type="match status" value="1"/>
</dbReference>
<keyword evidence="7" id="KW-1185">Reference proteome</keyword>
<keyword evidence="2 4" id="KW-0863">Zinc-finger</keyword>
<evidence type="ECO:0000313" key="8">
    <source>
        <dbReference type="RefSeq" id="XP_022632084.1"/>
    </source>
</evidence>
<dbReference type="AlphaFoldDB" id="A0A3Q0ENV7"/>
<dbReference type="KEGG" id="vra:111240742"/>
<name>A0A3Q0ENV7_VIGRR</name>
<proteinExistence type="predicted"/>
<dbReference type="OrthoDB" id="1398992at2759"/>
<keyword evidence="5" id="KW-1133">Transmembrane helix</keyword>
<sequence>MQHSTGSVKRLGAKPTCFCGQNAVFRIARTPKNKGKKFWGCPNFKGGNDELVGCNFFEWCLEEGNQGVVEERSAIARAEEVGLMSMEESYLEKMRMASMEKTLLRLEKWFKILVGMMFVNFIFNLILVSLLLKVG</sequence>
<accession>A0A3Q0ENV7</accession>